<comment type="caution">
    <text evidence="1">The sequence shown here is derived from an EMBL/GenBank/DDBJ whole genome shotgun (WGS) entry which is preliminary data.</text>
</comment>
<dbReference type="CDD" id="cd20897">
    <property type="entry name" value="Smlt3025-like"/>
    <property type="match status" value="1"/>
</dbReference>
<reference evidence="2" key="1">
    <citation type="journal article" date="2019" name="Int. J. Syst. Evol. Microbiol.">
        <title>The Global Catalogue of Microorganisms (GCM) 10K type strain sequencing project: providing services to taxonomists for standard genome sequencing and annotation.</title>
        <authorList>
            <consortium name="The Broad Institute Genomics Platform"/>
            <consortium name="The Broad Institute Genome Sequencing Center for Infectious Disease"/>
            <person name="Wu L."/>
            <person name="Ma J."/>
        </authorList>
    </citation>
    <scope>NUCLEOTIDE SEQUENCE [LARGE SCALE GENOMIC DNA]</scope>
    <source>
        <strain evidence="2">KCTC 42211</strain>
    </source>
</reference>
<accession>A0ABV7UV96</accession>
<dbReference type="Proteomes" id="UP001595724">
    <property type="component" value="Unassembled WGS sequence"/>
</dbReference>
<evidence type="ECO:0000313" key="2">
    <source>
        <dbReference type="Proteomes" id="UP001595724"/>
    </source>
</evidence>
<organism evidence="1 2">
    <name type="scientific">Luteimonas notoginsengisoli</name>
    <dbReference type="NCBI Taxonomy" id="1578200"/>
    <lineage>
        <taxon>Bacteria</taxon>
        <taxon>Pseudomonadati</taxon>
        <taxon>Pseudomonadota</taxon>
        <taxon>Gammaproteobacteria</taxon>
        <taxon>Lysobacterales</taxon>
        <taxon>Lysobacteraceae</taxon>
        <taxon>Luteimonas</taxon>
    </lineage>
</organism>
<dbReference type="EMBL" id="JBHRYF010000008">
    <property type="protein sequence ID" value="MFC3660423.1"/>
    <property type="molecule type" value="Genomic_DNA"/>
</dbReference>
<proteinExistence type="predicted"/>
<dbReference type="InterPro" id="IPR049732">
    <property type="entry name" value="Smlt3025-like"/>
</dbReference>
<sequence>MGLDPATAAYQQYGYNDHPVEARLGPHRYLIPANYFRDQIGPDFQGNFSLLVQWPDLQPLPPGERSKQDMEAFAKQITIVPHYVDRVPLETRLEASLHHPWANENDPTVALELRDRMPGVFDLTPYRVNGDRFLAYQQQQEKLLGIPSGAKLEDTRDWYIARDADGRPTTVIKCDSQLRPDGYIIQGEQLLPDGDWTSGCDHMIVIPEDKLRISIGYRRVFLKDWKKIEQRARDLFAQYRAR</sequence>
<protein>
    <submittedName>
        <fullName evidence="1">Uncharacterized protein</fullName>
    </submittedName>
</protein>
<dbReference type="RefSeq" id="WP_386709835.1">
    <property type="nucleotide sequence ID" value="NZ_JBHRYF010000008.1"/>
</dbReference>
<evidence type="ECO:0000313" key="1">
    <source>
        <dbReference type="EMBL" id="MFC3660423.1"/>
    </source>
</evidence>
<keyword evidence="2" id="KW-1185">Reference proteome</keyword>
<gene>
    <name evidence="1" type="ORF">ACFOM9_10135</name>
</gene>
<name>A0ABV7UV96_9GAMM</name>